<gene>
    <name evidence="2" type="ORF">B296_00040534</name>
</gene>
<evidence type="ECO:0000313" key="3">
    <source>
        <dbReference type="Proteomes" id="UP000287651"/>
    </source>
</evidence>
<dbReference type="InterPro" id="IPR027417">
    <property type="entry name" value="P-loop_NTPase"/>
</dbReference>
<accession>A0A444C405</accession>
<comment type="similarity">
    <text evidence="1">Belongs to the ABC transporter superfamily. ABCA family. CPR flippase (TC 3.A.1.211) subfamily.</text>
</comment>
<dbReference type="PANTHER" id="PTHR19229">
    <property type="entry name" value="ATP-BINDING CASSETTE TRANSPORTER SUBFAMILY A ABCA"/>
    <property type="match status" value="1"/>
</dbReference>
<dbReference type="InterPro" id="IPR026082">
    <property type="entry name" value="ABCA"/>
</dbReference>
<dbReference type="Pfam" id="PF00005">
    <property type="entry name" value="ABC_tran"/>
    <property type="match status" value="1"/>
</dbReference>
<organism evidence="2 3">
    <name type="scientific">Ensete ventricosum</name>
    <name type="common">Abyssinian banana</name>
    <name type="synonym">Musa ensete</name>
    <dbReference type="NCBI Taxonomy" id="4639"/>
    <lineage>
        <taxon>Eukaryota</taxon>
        <taxon>Viridiplantae</taxon>
        <taxon>Streptophyta</taxon>
        <taxon>Embryophyta</taxon>
        <taxon>Tracheophyta</taxon>
        <taxon>Spermatophyta</taxon>
        <taxon>Magnoliopsida</taxon>
        <taxon>Liliopsida</taxon>
        <taxon>Zingiberales</taxon>
        <taxon>Musaceae</taxon>
        <taxon>Ensete</taxon>
    </lineage>
</organism>
<dbReference type="EMBL" id="AMZH03007008">
    <property type="protein sequence ID" value="RRT62379.1"/>
    <property type="molecule type" value="Genomic_DNA"/>
</dbReference>
<dbReference type="PANTHER" id="PTHR19229:SF267">
    <property type="entry name" value="ABC TRANSPORTER A FAMILY MEMBER 1"/>
    <property type="match status" value="1"/>
</dbReference>
<dbReference type="GO" id="GO:0016887">
    <property type="term" value="F:ATP hydrolysis activity"/>
    <property type="evidence" value="ECO:0007669"/>
    <property type="project" value="InterPro"/>
</dbReference>
<dbReference type="GO" id="GO:0140359">
    <property type="term" value="F:ABC-type transporter activity"/>
    <property type="evidence" value="ECO:0007669"/>
    <property type="project" value="InterPro"/>
</dbReference>
<dbReference type="SUPFAM" id="SSF52540">
    <property type="entry name" value="P-loop containing nucleoside triphosphate hydrolases"/>
    <property type="match status" value="1"/>
</dbReference>
<protein>
    <submittedName>
        <fullName evidence="2">Uncharacterized protein</fullName>
    </submittedName>
</protein>
<dbReference type="InterPro" id="IPR003439">
    <property type="entry name" value="ABC_transporter-like_ATP-bd"/>
</dbReference>
<dbReference type="Proteomes" id="UP000287651">
    <property type="component" value="Unassembled WGS sequence"/>
</dbReference>
<sequence>MEIFGILKGVDDDCLEQKVLQMIDEVGLMDKVNTIVGALSGGMKRKLSLGIALIGNSKVIILDEPTSGMDPYSMRSTWQLIKKIKKGRIVLLTTHSMDEADVLGDRIAIMANGCLRCCGR</sequence>
<evidence type="ECO:0000313" key="2">
    <source>
        <dbReference type="EMBL" id="RRT62379.1"/>
    </source>
</evidence>
<dbReference type="Gene3D" id="3.40.50.300">
    <property type="entry name" value="P-loop containing nucleotide triphosphate hydrolases"/>
    <property type="match status" value="1"/>
</dbReference>
<dbReference type="GO" id="GO:0016020">
    <property type="term" value="C:membrane"/>
    <property type="evidence" value="ECO:0007669"/>
    <property type="project" value="InterPro"/>
</dbReference>
<dbReference type="GO" id="GO:0005524">
    <property type="term" value="F:ATP binding"/>
    <property type="evidence" value="ECO:0007669"/>
    <property type="project" value="InterPro"/>
</dbReference>
<proteinExistence type="inferred from homology"/>
<reference evidence="2 3" key="1">
    <citation type="journal article" date="2014" name="Agronomy (Basel)">
        <title>A Draft Genome Sequence for Ensete ventricosum, the Drought-Tolerant Tree Against Hunger.</title>
        <authorList>
            <person name="Harrison J."/>
            <person name="Moore K.A."/>
            <person name="Paszkiewicz K."/>
            <person name="Jones T."/>
            <person name="Grant M."/>
            <person name="Ambacheew D."/>
            <person name="Muzemil S."/>
            <person name="Studholme D.J."/>
        </authorList>
    </citation>
    <scope>NUCLEOTIDE SEQUENCE [LARGE SCALE GENOMIC DNA]</scope>
</reference>
<comment type="caution">
    <text evidence="2">The sequence shown here is derived from an EMBL/GenBank/DDBJ whole genome shotgun (WGS) entry which is preliminary data.</text>
</comment>
<evidence type="ECO:0000256" key="1">
    <source>
        <dbReference type="ARBA" id="ARBA00008526"/>
    </source>
</evidence>
<name>A0A444C405_ENSVE</name>
<dbReference type="GO" id="GO:0005319">
    <property type="term" value="F:lipid transporter activity"/>
    <property type="evidence" value="ECO:0007669"/>
    <property type="project" value="TreeGrafter"/>
</dbReference>
<dbReference type="AlphaFoldDB" id="A0A444C405"/>